<accession>A0A8X6X7R6</accession>
<dbReference type="AlphaFoldDB" id="A0A8X6X7R6"/>
<keyword evidence="4" id="KW-1185">Reference proteome</keyword>
<evidence type="ECO:0000313" key="4">
    <source>
        <dbReference type="Proteomes" id="UP000886998"/>
    </source>
</evidence>
<evidence type="ECO:0000313" key="2">
    <source>
        <dbReference type="EMBL" id="GFY47564.1"/>
    </source>
</evidence>
<evidence type="ECO:0000313" key="3">
    <source>
        <dbReference type="EMBL" id="GFY74116.1"/>
    </source>
</evidence>
<dbReference type="EMBL" id="BMAV01020570">
    <property type="protein sequence ID" value="GFY74116.1"/>
    <property type="molecule type" value="Genomic_DNA"/>
</dbReference>
<comment type="caution">
    <text evidence="2">The sequence shown here is derived from an EMBL/GenBank/DDBJ whole genome shotgun (WGS) entry which is preliminary data.</text>
</comment>
<keyword evidence="1" id="KW-0472">Membrane</keyword>
<reference evidence="2" key="1">
    <citation type="submission" date="2020-08" db="EMBL/GenBank/DDBJ databases">
        <title>Multicomponent nature underlies the extraordinary mechanical properties of spider dragline silk.</title>
        <authorList>
            <person name="Kono N."/>
            <person name="Nakamura H."/>
            <person name="Mori M."/>
            <person name="Yoshida Y."/>
            <person name="Ohtoshi R."/>
            <person name="Malay A.D."/>
            <person name="Moran D.A.P."/>
            <person name="Tomita M."/>
            <person name="Numata K."/>
            <person name="Arakawa K."/>
        </authorList>
    </citation>
    <scope>NUCLEOTIDE SEQUENCE</scope>
</reference>
<evidence type="ECO:0000256" key="1">
    <source>
        <dbReference type="SAM" id="Phobius"/>
    </source>
</evidence>
<feature type="transmembrane region" description="Helical" evidence="1">
    <location>
        <begin position="61"/>
        <end position="81"/>
    </location>
</feature>
<keyword evidence="1" id="KW-1133">Transmembrane helix</keyword>
<proteinExistence type="predicted"/>
<dbReference type="Proteomes" id="UP000886998">
    <property type="component" value="Unassembled WGS sequence"/>
</dbReference>
<protein>
    <submittedName>
        <fullName evidence="2">Uncharacterized protein</fullName>
    </submittedName>
</protein>
<sequence length="94" mass="10230">MSTVPGARKCGNVPSPIQVQYINSGAIRFRHQFSAVGYPFSCVLGEINCKAKIKINVGVEWMWGSMKACLVVLMMVAYFAAADPIPEPEPEPGQ</sequence>
<name>A0A8X6X7R6_9ARAC</name>
<gene>
    <name evidence="3" type="ORF">TNIN_324181</name>
    <name evidence="2" type="ORF">TNIN_347031</name>
</gene>
<organism evidence="2 4">
    <name type="scientific">Trichonephila inaurata madagascariensis</name>
    <dbReference type="NCBI Taxonomy" id="2747483"/>
    <lineage>
        <taxon>Eukaryota</taxon>
        <taxon>Metazoa</taxon>
        <taxon>Ecdysozoa</taxon>
        <taxon>Arthropoda</taxon>
        <taxon>Chelicerata</taxon>
        <taxon>Arachnida</taxon>
        <taxon>Araneae</taxon>
        <taxon>Araneomorphae</taxon>
        <taxon>Entelegynae</taxon>
        <taxon>Araneoidea</taxon>
        <taxon>Nephilidae</taxon>
        <taxon>Trichonephila</taxon>
        <taxon>Trichonephila inaurata</taxon>
    </lineage>
</organism>
<dbReference type="OrthoDB" id="6447362at2759"/>
<dbReference type="EMBL" id="BMAV01006001">
    <property type="protein sequence ID" value="GFY47564.1"/>
    <property type="molecule type" value="Genomic_DNA"/>
</dbReference>
<keyword evidence="1" id="KW-0812">Transmembrane</keyword>